<dbReference type="Proteomes" id="UP000014174">
    <property type="component" value="Unassembled WGS sequence"/>
</dbReference>
<keyword evidence="2" id="KW-1185">Reference proteome</keyword>
<sequence length="37" mass="4482">MSQQMELAVHELYEDYKNDQELTAFTAIDLEHFYETK</sequence>
<protein>
    <submittedName>
        <fullName evidence="1">Uncharacterized protein</fullName>
    </submittedName>
</protein>
<name>R9GU17_9SPHI</name>
<reference evidence="1 2" key="1">
    <citation type="journal article" date="2013" name="Genome Announc.">
        <title>Draft Genome Sequence of Arcticibacter svalbardensis Strain MN12-7T, a Member of the Family Sphingobacteriaceae Isolated from an Arctic Soil Sample.</title>
        <authorList>
            <person name="Shivaji S."/>
            <person name="Ara S."/>
            <person name="Prasad S."/>
            <person name="Manasa B.P."/>
            <person name="Begum Z."/>
            <person name="Singh A."/>
            <person name="Kumar Pinnaka A."/>
        </authorList>
    </citation>
    <scope>NUCLEOTIDE SEQUENCE [LARGE SCALE GENOMIC DNA]</scope>
    <source>
        <strain evidence="1 2">MN12-7</strain>
    </source>
</reference>
<dbReference type="EMBL" id="AQPN01000063">
    <property type="protein sequence ID" value="EOR95191.1"/>
    <property type="molecule type" value="Genomic_DNA"/>
</dbReference>
<evidence type="ECO:0000313" key="1">
    <source>
        <dbReference type="EMBL" id="EOR95191.1"/>
    </source>
</evidence>
<organism evidence="1 2">
    <name type="scientific">Arcticibacter svalbardensis MN12-7</name>
    <dbReference type="NCBI Taxonomy" id="1150600"/>
    <lineage>
        <taxon>Bacteria</taxon>
        <taxon>Pseudomonadati</taxon>
        <taxon>Bacteroidota</taxon>
        <taxon>Sphingobacteriia</taxon>
        <taxon>Sphingobacteriales</taxon>
        <taxon>Sphingobacteriaceae</taxon>
        <taxon>Arcticibacter</taxon>
    </lineage>
</organism>
<accession>R9GU17</accession>
<dbReference type="AlphaFoldDB" id="R9GU17"/>
<evidence type="ECO:0000313" key="2">
    <source>
        <dbReference type="Proteomes" id="UP000014174"/>
    </source>
</evidence>
<comment type="caution">
    <text evidence="1">The sequence shown here is derived from an EMBL/GenBank/DDBJ whole genome shotgun (WGS) entry which is preliminary data.</text>
</comment>
<dbReference type="STRING" id="1150600.ADIARSV_1679"/>
<proteinExistence type="predicted"/>
<gene>
    <name evidence="1" type="ORF">ADIARSV_1679</name>
</gene>